<evidence type="ECO:0000256" key="1">
    <source>
        <dbReference type="SAM" id="Phobius"/>
    </source>
</evidence>
<feature type="transmembrane region" description="Helical" evidence="1">
    <location>
        <begin position="106"/>
        <end position="127"/>
    </location>
</feature>
<dbReference type="RefSeq" id="WP_055201000.1">
    <property type="nucleotide sequence ID" value="NZ_BTHH01000031.1"/>
</dbReference>
<gene>
    <name evidence="2" type="ORF">ERS852478_02910</name>
</gene>
<keyword evidence="1" id="KW-0812">Transmembrane</keyword>
<keyword evidence="1" id="KW-0472">Membrane</keyword>
<dbReference type="EMBL" id="CYZN01000022">
    <property type="protein sequence ID" value="CUO46785.1"/>
    <property type="molecule type" value="Genomic_DNA"/>
</dbReference>
<dbReference type="AlphaFoldDB" id="A0A174FF83"/>
<feature type="transmembrane region" description="Helical" evidence="1">
    <location>
        <begin position="407"/>
        <end position="422"/>
    </location>
</feature>
<feature type="transmembrane region" description="Helical" evidence="1">
    <location>
        <begin position="352"/>
        <end position="371"/>
    </location>
</feature>
<feature type="transmembrane region" description="Helical" evidence="1">
    <location>
        <begin position="273"/>
        <end position="292"/>
    </location>
</feature>
<feature type="transmembrane region" description="Helical" evidence="1">
    <location>
        <begin position="163"/>
        <end position="182"/>
    </location>
</feature>
<organism evidence="2 3">
    <name type="scientific">Blautia wexlerae</name>
    <dbReference type="NCBI Taxonomy" id="418240"/>
    <lineage>
        <taxon>Bacteria</taxon>
        <taxon>Bacillati</taxon>
        <taxon>Bacillota</taxon>
        <taxon>Clostridia</taxon>
        <taxon>Lachnospirales</taxon>
        <taxon>Lachnospiraceae</taxon>
        <taxon>Blautia</taxon>
    </lineage>
</organism>
<keyword evidence="1" id="KW-1133">Transmembrane helix</keyword>
<accession>A0A174FF83</accession>
<feature type="transmembrane region" description="Helical" evidence="1">
    <location>
        <begin position="24"/>
        <end position="49"/>
    </location>
</feature>
<dbReference type="Proteomes" id="UP000095431">
    <property type="component" value="Unassembled WGS sequence"/>
</dbReference>
<sequence>MQEYRKLLCVNKIRETKRLIENMLIPILSLVVAAAVVGYQIVINFFPIIRKINACNLRICYLVFGFLILYSFGVCFINVKPAIIIKPASLFFIREKRIRQMISIKYIGLTLKDIIFSIILSACINGIHLNRNFLFILLIIFLLLNTTNLMRWKIYHANQRRDIGIWLLFSIILVISLKYFFMCIIIDIGIWMYMLVYDFGVLEINALKYEDEMQFLEKVRIAQNFNNTVLLDQYAKEKMVRYLQRKNKVSNFLYYFPLIWKAQISIYRLGRNWIIMGMILFTICLGIYKMPFYWTLPFLQQEEIRYMLLLGSIFAVFRLTLRSMVQQLDSILEKATDGLFIPISENRIVKQFMVIPITIVCGEGIIMAFVVNSSIAQILLGCAILICATVLNLWLEVKYKNFLVKKDFILSIAVFLGALILTK</sequence>
<feature type="transmembrane region" description="Helical" evidence="1">
    <location>
        <begin position="377"/>
        <end position="395"/>
    </location>
</feature>
<feature type="transmembrane region" description="Helical" evidence="1">
    <location>
        <begin position="304"/>
        <end position="321"/>
    </location>
</feature>
<proteinExistence type="predicted"/>
<protein>
    <submittedName>
        <fullName evidence="2">Uncharacterized protein</fullName>
    </submittedName>
</protein>
<feature type="transmembrane region" description="Helical" evidence="1">
    <location>
        <begin position="133"/>
        <end position="151"/>
    </location>
</feature>
<evidence type="ECO:0000313" key="3">
    <source>
        <dbReference type="Proteomes" id="UP000095431"/>
    </source>
</evidence>
<reference evidence="2 3" key="1">
    <citation type="submission" date="2015-09" db="EMBL/GenBank/DDBJ databases">
        <authorList>
            <consortium name="Pathogen Informatics"/>
        </authorList>
    </citation>
    <scope>NUCLEOTIDE SEQUENCE [LARGE SCALE GENOMIC DNA]</scope>
    <source>
        <strain evidence="2 3">2789STDY5834863</strain>
    </source>
</reference>
<feature type="transmembrane region" description="Helical" evidence="1">
    <location>
        <begin position="188"/>
        <end position="207"/>
    </location>
</feature>
<evidence type="ECO:0000313" key="2">
    <source>
        <dbReference type="EMBL" id="CUO46785.1"/>
    </source>
</evidence>
<feature type="transmembrane region" description="Helical" evidence="1">
    <location>
        <begin position="61"/>
        <end position="85"/>
    </location>
</feature>
<name>A0A174FF83_9FIRM</name>